<gene>
    <name evidence="7" type="ORF">DFH07DRAFT_805794</name>
</gene>
<organism evidence="7 8">
    <name type="scientific">Mycena maculata</name>
    <dbReference type="NCBI Taxonomy" id="230809"/>
    <lineage>
        <taxon>Eukaryota</taxon>
        <taxon>Fungi</taxon>
        <taxon>Dikarya</taxon>
        <taxon>Basidiomycota</taxon>
        <taxon>Agaricomycotina</taxon>
        <taxon>Agaricomycetes</taxon>
        <taxon>Agaricomycetidae</taxon>
        <taxon>Agaricales</taxon>
        <taxon>Marasmiineae</taxon>
        <taxon>Mycenaceae</taxon>
        <taxon>Mycena</taxon>
    </lineage>
</organism>
<dbReference type="PRINTS" id="PR00420">
    <property type="entry name" value="RNGMNOXGNASE"/>
</dbReference>
<dbReference type="InterPro" id="IPR050641">
    <property type="entry name" value="RIFMO-like"/>
</dbReference>
<dbReference type="Proteomes" id="UP001215280">
    <property type="component" value="Unassembled WGS sequence"/>
</dbReference>
<evidence type="ECO:0000256" key="2">
    <source>
        <dbReference type="ARBA" id="ARBA00022630"/>
    </source>
</evidence>
<evidence type="ECO:0000256" key="1">
    <source>
        <dbReference type="ARBA" id="ARBA00007801"/>
    </source>
</evidence>
<dbReference type="Pfam" id="PF01494">
    <property type="entry name" value="FAD_binding_3"/>
    <property type="match status" value="1"/>
</dbReference>
<protein>
    <submittedName>
        <fullName evidence="7">FAD binding domain-containing protein</fullName>
    </submittedName>
</protein>
<dbReference type="SUPFAM" id="SSF51905">
    <property type="entry name" value="FAD/NAD(P)-binding domain"/>
    <property type="match status" value="1"/>
</dbReference>
<evidence type="ECO:0000259" key="5">
    <source>
        <dbReference type="Pfam" id="PF01494"/>
    </source>
</evidence>
<comment type="caution">
    <text evidence="7">The sequence shown here is derived from an EMBL/GenBank/DDBJ whole genome shotgun (WGS) entry which is preliminary data.</text>
</comment>
<proteinExistence type="inferred from homology"/>
<evidence type="ECO:0000313" key="7">
    <source>
        <dbReference type="EMBL" id="KAJ7770944.1"/>
    </source>
</evidence>
<comment type="similarity">
    <text evidence="1">Belongs to the PheA/TfdB FAD monooxygenase family.</text>
</comment>
<dbReference type="InterPro" id="IPR036188">
    <property type="entry name" value="FAD/NAD-bd_sf"/>
</dbReference>
<dbReference type="Gene3D" id="3.30.9.10">
    <property type="entry name" value="D-Amino Acid Oxidase, subunit A, domain 2"/>
    <property type="match status" value="1"/>
</dbReference>
<evidence type="ECO:0000256" key="4">
    <source>
        <dbReference type="ARBA" id="ARBA00023002"/>
    </source>
</evidence>
<dbReference type="PANTHER" id="PTHR43004">
    <property type="entry name" value="TRK SYSTEM POTASSIUM UPTAKE PROTEIN"/>
    <property type="match status" value="1"/>
</dbReference>
<accession>A0AAD7JSR3</accession>
<evidence type="ECO:0000313" key="8">
    <source>
        <dbReference type="Proteomes" id="UP001215280"/>
    </source>
</evidence>
<feature type="domain" description="FAD-binding" evidence="5">
    <location>
        <begin position="71"/>
        <end position="271"/>
    </location>
</feature>
<keyword evidence="2" id="KW-0285">Flavoprotein</keyword>
<dbReference type="PANTHER" id="PTHR43004:SF5">
    <property type="entry name" value="FAD-BINDING DOMAIN-CONTAINING PROTEIN"/>
    <property type="match status" value="1"/>
</dbReference>
<feature type="domain" description="Phenol hydroxylase-like C-terminal dimerisation" evidence="6">
    <location>
        <begin position="444"/>
        <end position="492"/>
    </location>
</feature>
<evidence type="ECO:0000259" key="6">
    <source>
        <dbReference type="Pfam" id="PF07976"/>
    </source>
</evidence>
<dbReference type="InterPro" id="IPR002938">
    <property type="entry name" value="FAD-bd"/>
</dbReference>
<keyword evidence="4" id="KW-0560">Oxidoreductase</keyword>
<dbReference type="Pfam" id="PF07976">
    <property type="entry name" value="Phe_hydrox_dim"/>
    <property type="match status" value="1"/>
</dbReference>
<dbReference type="InterPro" id="IPR038220">
    <property type="entry name" value="PHOX_C_sf"/>
</dbReference>
<dbReference type="Gene3D" id="3.40.30.20">
    <property type="match status" value="1"/>
</dbReference>
<dbReference type="SUPFAM" id="SSF52833">
    <property type="entry name" value="Thioredoxin-like"/>
    <property type="match status" value="1"/>
</dbReference>
<dbReference type="Gene3D" id="3.50.50.60">
    <property type="entry name" value="FAD/NAD(P)-binding domain"/>
    <property type="match status" value="1"/>
</dbReference>
<dbReference type="SUPFAM" id="SSF54373">
    <property type="entry name" value="FAD-linked reductases, C-terminal domain"/>
    <property type="match status" value="1"/>
</dbReference>
<dbReference type="EMBL" id="JARJLG010000023">
    <property type="protein sequence ID" value="KAJ7770944.1"/>
    <property type="molecule type" value="Genomic_DNA"/>
</dbReference>
<keyword evidence="8" id="KW-1185">Reference proteome</keyword>
<evidence type="ECO:0000256" key="3">
    <source>
        <dbReference type="ARBA" id="ARBA00022827"/>
    </source>
</evidence>
<name>A0AAD7JSR3_9AGAR</name>
<dbReference type="InterPro" id="IPR036249">
    <property type="entry name" value="Thioredoxin-like_sf"/>
</dbReference>
<dbReference type="GO" id="GO:0016709">
    <property type="term" value="F:oxidoreductase activity, acting on paired donors, with incorporation or reduction of molecular oxygen, NAD(P)H as one donor, and incorporation of one atom of oxygen"/>
    <property type="evidence" value="ECO:0007669"/>
    <property type="project" value="UniProtKB-ARBA"/>
</dbReference>
<dbReference type="GO" id="GO:0071949">
    <property type="term" value="F:FAD binding"/>
    <property type="evidence" value="ECO:0007669"/>
    <property type="project" value="InterPro"/>
</dbReference>
<dbReference type="AlphaFoldDB" id="A0AAD7JSR3"/>
<sequence>MVYRVRGWAFVQNVLAESDTMFKYSFSLRQKYLEDVLRNDIHETDSSVVKAPAKLMDYRVIDSLEYPIIATIENAGDVHEVHCKYLVGADGGRSTVRKLGNFRFPGIASPHQWVRLDAVVETNMPLSQTHAISIESKIYGNVLWTPTDSGRIRIGFVYDQRPETPVTEDLIMDAAKQAVQPFTLEFVKLEWWTVYKIGQHIADTFRQGRVFLAGDAAHTHSSGAAQGMNTGFHDALNLGWKLAGVLRGLYSEDILDTYSSERRKSAERMMTLDKDIAALISGEIPAHFNAPPNADANDYLAKLHSTNALFTTGLGISYDTNRINRASTSHVATVEIGHRAPDGPLFRSGRAMAQSLRTLVAYTGRFWIFIFSGKLEPAADAMCLNSYCATHYHGLRAAVDSQQSFFNTRPASWDFLTILSGHGSLPASQAIGVPPLGTILYDFSGEVFATYGVDEHVGAIVVLRPDGIVSFKTTLDGSGGQELSEYFASLASHRHVRDSLALDAQELPYRGYELDVEGEEPVQVFV</sequence>
<keyword evidence="3" id="KW-0274">FAD</keyword>
<dbReference type="InterPro" id="IPR012941">
    <property type="entry name" value="Phe_hydrox_C_dim_dom"/>
</dbReference>
<reference evidence="7" key="1">
    <citation type="submission" date="2023-03" db="EMBL/GenBank/DDBJ databases">
        <title>Massive genome expansion in bonnet fungi (Mycena s.s.) driven by repeated elements and novel gene families across ecological guilds.</title>
        <authorList>
            <consortium name="Lawrence Berkeley National Laboratory"/>
            <person name="Harder C.B."/>
            <person name="Miyauchi S."/>
            <person name="Viragh M."/>
            <person name="Kuo A."/>
            <person name="Thoen E."/>
            <person name="Andreopoulos B."/>
            <person name="Lu D."/>
            <person name="Skrede I."/>
            <person name="Drula E."/>
            <person name="Henrissat B."/>
            <person name="Morin E."/>
            <person name="Kohler A."/>
            <person name="Barry K."/>
            <person name="LaButti K."/>
            <person name="Morin E."/>
            <person name="Salamov A."/>
            <person name="Lipzen A."/>
            <person name="Mereny Z."/>
            <person name="Hegedus B."/>
            <person name="Baldrian P."/>
            <person name="Stursova M."/>
            <person name="Weitz H."/>
            <person name="Taylor A."/>
            <person name="Grigoriev I.V."/>
            <person name="Nagy L.G."/>
            <person name="Martin F."/>
            <person name="Kauserud H."/>
        </authorList>
    </citation>
    <scope>NUCLEOTIDE SEQUENCE</scope>
    <source>
        <strain evidence="7">CBHHK188m</strain>
    </source>
</reference>